<proteinExistence type="predicted"/>
<dbReference type="Gene3D" id="3.30.70.1290">
    <property type="entry name" value="Transposase IS200-like"/>
    <property type="match status" value="1"/>
</dbReference>
<keyword evidence="3" id="KW-1185">Reference proteome</keyword>
<dbReference type="GO" id="GO:0043565">
    <property type="term" value="F:sequence-specific DNA binding"/>
    <property type="evidence" value="ECO:0007669"/>
    <property type="project" value="TreeGrafter"/>
</dbReference>
<dbReference type="NCBIfam" id="NF047646">
    <property type="entry name" value="REP_Tyr_transpos"/>
    <property type="match status" value="1"/>
</dbReference>
<dbReference type="InterPro" id="IPR052715">
    <property type="entry name" value="RAYT_transposase"/>
</dbReference>
<dbReference type="GO" id="GO:0006313">
    <property type="term" value="P:DNA transposition"/>
    <property type="evidence" value="ECO:0007669"/>
    <property type="project" value="InterPro"/>
</dbReference>
<dbReference type="Pfam" id="PF01797">
    <property type="entry name" value="Y1_Tnp"/>
    <property type="match status" value="1"/>
</dbReference>
<dbReference type="AlphaFoldDB" id="A0A0R0E0H7"/>
<dbReference type="Proteomes" id="UP000050940">
    <property type="component" value="Unassembled WGS sequence"/>
</dbReference>
<dbReference type="GO" id="GO:0004803">
    <property type="term" value="F:transposase activity"/>
    <property type="evidence" value="ECO:0007669"/>
    <property type="project" value="InterPro"/>
</dbReference>
<name>A0A0R0E0H7_9GAMM</name>
<feature type="domain" description="Transposase IS200-like" evidence="1">
    <location>
        <begin position="13"/>
        <end position="127"/>
    </location>
</feature>
<dbReference type="InterPro" id="IPR002686">
    <property type="entry name" value="Transposase_17"/>
</dbReference>
<dbReference type="SUPFAM" id="SSF143422">
    <property type="entry name" value="Transposase IS200-like"/>
    <property type="match status" value="1"/>
</dbReference>
<sequence length="157" mass="18358">MSSPRLTRGRHSRQNAVYAVTMATHHRQPLFQTPALANVVHDQLHHCDREGISQTHAWVAMPDHLHWLFTLREDDLSACLRRFKSRCARAMNTIRRVSGPVWQSGFYDHRLRDDEDLRVQARYVVANPVRAGLVTDIREYPYWGCQWISRHAGFDDL</sequence>
<reference evidence="2 3" key="1">
    <citation type="submission" date="2015-05" db="EMBL/GenBank/DDBJ databases">
        <title>Genome sequencing and analysis of members of genus Stenotrophomonas.</title>
        <authorList>
            <person name="Patil P.P."/>
            <person name="Midha S."/>
            <person name="Patil P.B."/>
        </authorList>
    </citation>
    <scope>NUCLEOTIDE SEQUENCE [LARGE SCALE GENOMIC DNA]</scope>
    <source>
        <strain evidence="2 3">JCM 16244</strain>
    </source>
</reference>
<evidence type="ECO:0000313" key="3">
    <source>
        <dbReference type="Proteomes" id="UP000050940"/>
    </source>
</evidence>
<gene>
    <name evidence="2" type="ORF">ABB34_03705</name>
</gene>
<dbReference type="InterPro" id="IPR036515">
    <property type="entry name" value="Transposase_17_sf"/>
</dbReference>
<comment type="caution">
    <text evidence="2">The sequence shown here is derived from an EMBL/GenBank/DDBJ whole genome shotgun (WGS) entry which is preliminary data.</text>
</comment>
<protein>
    <recommendedName>
        <fullName evidence="1">Transposase IS200-like domain-containing protein</fullName>
    </recommendedName>
</protein>
<dbReference type="PATRIC" id="fig|659018.3.peg.614"/>
<dbReference type="STRING" id="659018.ABB34_03705"/>
<evidence type="ECO:0000259" key="1">
    <source>
        <dbReference type="SMART" id="SM01321"/>
    </source>
</evidence>
<accession>A0A0R0E0H7</accession>
<dbReference type="EMBL" id="LDJP01000016">
    <property type="protein sequence ID" value="KRG87755.1"/>
    <property type="molecule type" value="Genomic_DNA"/>
</dbReference>
<dbReference type="PANTHER" id="PTHR36966">
    <property type="entry name" value="REP-ASSOCIATED TYROSINE TRANSPOSASE"/>
    <property type="match status" value="1"/>
</dbReference>
<evidence type="ECO:0000313" key="2">
    <source>
        <dbReference type="EMBL" id="KRG87755.1"/>
    </source>
</evidence>
<dbReference type="SMART" id="SM01321">
    <property type="entry name" value="Y1_Tnp"/>
    <property type="match status" value="1"/>
</dbReference>
<organism evidence="2 3">
    <name type="scientific">Stenotrophomonas daejeonensis</name>
    <dbReference type="NCBI Taxonomy" id="659018"/>
    <lineage>
        <taxon>Bacteria</taxon>
        <taxon>Pseudomonadati</taxon>
        <taxon>Pseudomonadota</taxon>
        <taxon>Gammaproteobacteria</taxon>
        <taxon>Lysobacterales</taxon>
        <taxon>Lysobacteraceae</taxon>
        <taxon>Stenotrophomonas</taxon>
    </lineage>
</organism>
<dbReference type="PANTHER" id="PTHR36966:SF1">
    <property type="entry name" value="REP-ASSOCIATED TYROSINE TRANSPOSASE"/>
    <property type="match status" value="1"/>
</dbReference>